<keyword evidence="4" id="KW-1185">Reference proteome</keyword>
<evidence type="ECO:0000313" key="4">
    <source>
        <dbReference type="Proteomes" id="UP001311799"/>
    </source>
</evidence>
<keyword evidence="2" id="KW-0812">Transmembrane</keyword>
<keyword evidence="2" id="KW-1133">Transmembrane helix</keyword>
<dbReference type="EMBL" id="JAWDEY010000036">
    <property type="protein sequence ID" value="KAK6587720.1"/>
    <property type="molecule type" value="Genomic_DNA"/>
</dbReference>
<feature type="region of interest" description="Disordered" evidence="1">
    <location>
        <begin position="373"/>
        <end position="401"/>
    </location>
</feature>
<organism evidence="3 4">
    <name type="scientific">Cryptosporidium xiaoi</name>
    <dbReference type="NCBI Taxonomy" id="659607"/>
    <lineage>
        <taxon>Eukaryota</taxon>
        <taxon>Sar</taxon>
        <taxon>Alveolata</taxon>
        <taxon>Apicomplexa</taxon>
        <taxon>Conoidasida</taxon>
        <taxon>Coccidia</taxon>
        <taxon>Eucoccidiorida</taxon>
        <taxon>Eimeriorina</taxon>
        <taxon>Cryptosporidiidae</taxon>
        <taxon>Cryptosporidium</taxon>
    </lineage>
</organism>
<evidence type="ECO:0000313" key="3">
    <source>
        <dbReference type="EMBL" id="KAK6587720.1"/>
    </source>
</evidence>
<comment type="caution">
    <text evidence="3">The sequence shown here is derived from an EMBL/GenBank/DDBJ whole genome shotgun (WGS) entry which is preliminary data.</text>
</comment>
<reference evidence="3 4" key="1">
    <citation type="submission" date="2023-10" db="EMBL/GenBank/DDBJ databases">
        <title>Comparative genomics analysis reveals potential genetic determinants of host preference in Cryptosporidium xiaoi.</title>
        <authorList>
            <person name="Xiao L."/>
            <person name="Li J."/>
        </authorList>
    </citation>
    <scope>NUCLEOTIDE SEQUENCE [LARGE SCALE GENOMIC DNA]</scope>
    <source>
        <strain evidence="3 4">52996</strain>
    </source>
</reference>
<keyword evidence="2" id="KW-0472">Membrane</keyword>
<feature type="transmembrane region" description="Helical" evidence="2">
    <location>
        <begin position="7"/>
        <end position="27"/>
    </location>
</feature>
<accession>A0AAV9XVZ3</accession>
<evidence type="ECO:0000256" key="2">
    <source>
        <dbReference type="SAM" id="Phobius"/>
    </source>
</evidence>
<name>A0AAV9XVZ3_9CRYT</name>
<dbReference type="Proteomes" id="UP001311799">
    <property type="component" value="Unassembled WGS sequence"/>
</dbReference>
<gene>
    <name evidence="3" type="ORF">RS030_81484</name>
</gene>
<proteinExistence type="predicted"/>
<feature type="compositionally biased region" description="Low complexity" evidence="1">
    <location>
        <begin position="373"/>
        <end position="386"/>
    </location>
</feature>
<protein>
    <submittedName>
        <fullName evidence="3">Uncharacterized protein</fullName>
    </submittedName>
</protein>
<sequence>MGDRIGFVCFLSLYFGILVFIGFSFSLSEETHDLLEKNQKISDEDQAEVTKSDSIEVVESQARFPTLVSFFDWLNTFSEKKSGFESKNEYLSTFLPVTSDLETHMSVIKVVSGMVNCLELLEKVCNLYKMSTSESTSHLFSENAGLSMEELLQCFLGLKTTSIDSYLKLYSFLDQSYDSIPIMDQMIELVLSIYYTVWEIIKVILAYKSILINITEQSQNKIEQCKRKIASLESYADIDPIKQLEKNIETQEVKYSERRLKLGELILELFKGDFSLSNDISELESMLTHHVNEIVTEIKDSIKAIEDSNKKISPQSDKYKTNLALISTLKTELNIKEEVLITLKNGPVTYCPKFDAELESTYSALVASISSISVSTSESASSPTSDADAESEETESSQARD</sequence>
<dbReference type="AlphaFoldDB" id="A0AAV9XVZ3"/>
<evidence type="ECO:0000256" key="1">
    <source>
        <dbReference type="SAM" id="MobiDB-lite"/>
    </source>
</evidence>